<accession>A0A0D3IBX9</accession>
<dbReference type="GeneID" id="17254985"/>
<dbReference type="KEGG" id="ehx:EMIHUDRAFT_217004"/>
<name>A0A0D3IBX9_EMIH1</name>
<evidence type="ECO:0000256" key="1">
    <source>
        <dbReference type="SAM" id="MobiDB-lite"/>
    </source>
</evidence>
<dbReference type="RefSeq" id="XP_005761193.1">
    <property type="nucleotide sequence ID" value="XM_005761136.1"/>
</dbReference>
<evidence type="ECO:0000313" key="2">
    <source>
        <dbReference type="EnsemblProtists" id="EOD08764"/>
    </source>
</evidence>
<proteinExistence type="predicted"/>
<reference evidence="3" key="1">
    <citation type="journal article" date="2013" name="Nature">
        <title>Pan genome of the phytoplankton Emiliania underpins its global distribution.</title>
        <authorList>
            <person name="Read B.A."/>
            <person name="Kegel J."/>
            <person name="Klute M.J."/>
            <person name="Kuo A."/>
            <person name="Lefebvre S.C."/>
            <person name="Maumus F."/>
            <person name="Mayer C."/>
            <person name="Miller J."/>
            <person name="Monier A."/>
            <person name="Salamov A."/>
            <person name="Young J."/>
            <person name="Aguilar M."/>
            <person name="Claverie J.M."/>
            <person name="Frickenhaus S."/>
            <person name="Gonzalez K."/>
            <person name="Herman E.K."/>
            <person name="Lin Y.C."/>
            <person name="Napier J."/>
            <person name="Ogata H."/>
            <person name="Sarno A.F."/>
            <person name="Shmutz J."/>
            <person name="Schroeder D."/>
            <person name="de Vargas C."/>
            <person name="Verret F."/>
            <person name="von Dassow P."/>
            <person name="Valentin K."/>
            <person name="Van de Peer Y."/>
            <person name="Wheeler G."/>
            <person name="Dacks J.B."/>
            <person name="Delwiche C.F."/>
            <person name="Dyhrman S.T."/>
            <person name="Glockner G."/>
            <person name="John U."/>
            <person name="Richards T."/>
            <person name="Worden A.Z."/>
            <person name="Zhang X."/>
            <person name="Grigoriev I.V."/>
            <person name="Allen A.E."/>
            <person name="Bidle K."/>
            <person name="Borodovsky M."/>
            <person name="Bowler C."/>
            <person name="Brownlee C."/>
            <person name="Cock J.M."/>
            <person name="Elias M."/>
            <person name="Gladyshev V.N."/>
            <person name="Groth M."/>
            <person name="Guda C."/>
            <person name="Hadaegh A."/>
            <person name="Iglesias-Rodriguez M.D."/>
            <person name="Jenkins J."/>
            <person name="Jones B.M."/>
            <person name="Lawson T."/>
            <person name="Leese F."/>
            <person name="Lindquist E."/>
            <person name="Lobanov A."/>
            <person name="Lomsadze A."/>
            <person name="Malik S.B."/>
            <person name="Marsh M.E."/>
            <person name="Mackinder L."/>
            <person name="Mock T."/>
            <person name="Mueller-Roeber B."/>
            <person name="Pagarete A."/>
            <person name="Parker M."/>
            <person name="Probert I."/>
            <person name="Quesneville H."/>
            <person name="Raines C."/>
            <person name="Rensing S.A."/>
            <person name="Riano-Pachon D.M."/>
            <person name="Richier S."/>
            <person name="Rokitta S."/>
            <person name="Shiraiwa Y."/>
            <person name="Soanes D.M."/>
            <person name="van der Giezen M."/>
            <person name="Wahlund T.M."/>
            <person name="Williams B."/>
            <person name="Wilson W."/>
            <person name="Wolfe G."/>
            <person name="Wurch L.L."/>
        </authorList>
    </citation>
    <scope>NUCLEOTIDE SEQUENCE</scope>
</reference>
<sequence length="156" mass="17621">MKCHPIPGLPQLEIECEQPKCLSKLPNLPCFPKPTPLVRPDKVERPTGYKGPEVDETLKNVLQRCETAKEANLQRTRSTEEAVRERLAARVQAMREHGALTDAGSPALSAPLLAIRAGQAEQMRKHMIEAQAQALNERYQLQRRPSFRRPTVPRNQ</sequence>
<dbReference type="PaxDb" id="2903-EOD08764"/>
<dbReference type="AlphaFoldDB" id="A0A0D3IBX9"/>
<feature type="region of interest" description="Disordered" evidence="1">
    <location>
        <begin position="136"/>
        <end position="156"/>
    </location>
</feature>
<evidence type="ECO:0000313" key="3">
    <source>
        <dbReference type="Proteomes" id="UP000013827"/>
    </source>
</evidence>
<dbReference type="Proteomes" id="UP000013827">
    <property type="component" value="Unassembled WGS sequence"/>
</dbReference>
<keyword evidence="3" id="KW-1185">Reference proteome</keyword>
<protein>
    <submittedName>
        <fullName evidence="2">Uncharacterized protein</fullName>
    </submittedName>
</protein>
<organism evidence="2 3">
    <name type="scientific">Emiliania huxleyi (strain CCMP1516)</name>
    <dbReference type="NCBI Taxonomy" id="280463"/>
    <lineage>
        <taxon>Eukaryota</taxon>
        <taxon>Haptista</taxon>
        <taxon>Haptophyta</taxon>
        <taxon>Prymnesiophyceae</taxon>
        <taxon>Isochrysidales</taxon>
        <taxon>Noelaerhabdaceae</taxon>
        <taxon>Emiliania</taxon>
    </lineage>
</organism>
<dbReference type="EnsemblProtists" id="EOD08764">
    <property type="protein sequence ID" value="EOD08764"/>
    <property type="gene ID" value="EMIHUDRAFT_217004"/>
</dbReference>
<dbReference type="HOGENOM" id="CLU_1690008_0_0_1"/>
<reference evidence="2" key="2">
    <citation type="submission" date="2024-10" db="UniProtKB">
        <authorList>
            <consortium name="EnsemblProtists"/>
        </authorList>
    </citation>
    <scope>IDENTIFICATION</scope>
</reference>